<feature type="domain" description="NAD(P)-binding" evidence="1">
    <location>
        <begin position="31"/>
        <end position="313"/>
    </location>
</feature>
<reference evidence="2" key="1">
    <citation type="submission" date="2009-10" db="EMBL/GenBank/DDBJ databases">
        <title>Diversity of trophic interactions inside an arsenic-rich microbial ecosystem.</title>
        <authorList>
            <person name="Bertin P.N."/>
            <person name="Heinrich-Salmeron A."/>
            <person name="Pelletier E."/>
            <person name="Goulhen-Chollet F."/>
            <person name="Arsene-Ploetze F."/>
            <person name="Gallien S."/>
            <person name="Calteau A."/>
            <person name="Vallenet D."/>
            <person name="Casiot C."/>
            <person name="Chane-Woon-Ming B."/>
            <person name="Giloteaux L."/>
            <person name="Barakat M."/>
            <person name="Bonnefoy V."/>
            <person name="Bruneel O."/>
            <person name="Chandler M."/>
            <person name="Cleiss J."/>
            <person name="Duran R."/>
            <person name="Elbaz-Poulichet F."/>
            <person name="Fonknechten N."/>
            <person name="Lauga B."/>
            <person name="Mornico D."/>
            <person name="Ortet P."/>
            <person name="Schaeffer C."/>
            <person name="Siguier P."/>
            <person name="Alexander Thil Smith A."/>
            <person name="Van Dorsselaer A."/>
            <person name="Weissenbach J."/>
            <person name="Medigue C."/>
            <person name="Le Paslier D."/>
        </authorList>
    </citation>
    <scope>NUCLEOTIDE SEQUENCE</scope>
</reference>
<dbReference type="EMBL" id="CABM01000024">
    <property type="protein sequence ID" value="CBH96349.1"/>
    <property type="molecule type" value="Genomic_DNA"/>
</dbReference>
<comment type="caution">
    <text evidence="2">The sequence shown here is derived from an EMBL/GenBank/DDBJ whole genome shotgun (WGS) entry which is preliminary data.</text>
</comment>
<accession>E6PN47</accession>
<dbReference type="Gene3D" id="3.40.50.720">
    <property type="entry name" value="NAD(P)-binding Rossmann-like Domain"/>
    <property type="match status" value="1"/>
</dbReference>
<dbReference type="AlphaFoldDB" id="E6PN47"/>
<proteinExistence type="predicted"/>
<dbReference type="Gene3D" id="3.90.25.10">
    <property type="entry name" value="UDP-galactose 4-epimerase, domain 1"/>
    <property type="match status" value="1"/>
</dbReference>
<organism evidence="2">
    <name type="scientific">mine drainage metagenome</name>
    <dbReference type="NCBI Taxonomy" id="410659"/>
    <lineage>
        <taxon>unclassified sequences</taxon>
        <taxon>metagenomes</taxon>
        <taxon>ecological metagenomes</taxon>
    </lineage>
</organism>
<dbReference type="Pfam" id="PF16363">
    <property type="entry name" value="GDP_Man_Dehyd"/>
    <property type="match status" value="1"/>
</dbReference>
<dbReference type="PANTHER" id="PTHR43000">
    <property type="entry name" value="DTDP-D-GLUCOSE 4,6-DEHYDRATASE-RELATED"/>
    <property type="match status" value="1"/>
</dbReference>
<evidence type="ECO:0000259" key="1">
    <source>
        <dbReference type="Pfam" id="PF16363"/>
    </source>
</evidence>
<evidence type="ECO:0000313" key="2">
    <source>
        <dbReference type="EMBL" id="CBH96349.1"/>
    </source>
</evidence>
<dbReference type="InterPro" id="IPR016040">
    <property type="entry name" value="NAD(P)-bd_dom"/>
</dbReference>
<dbReference type="SUPFAM" id="SSF51735">
    <property type="entry name" value="NAD(P)-binding Rossmann-fold domains"/>
    <property type="match status" value="1"/>
</dbReference>
<sequence length="322" mass="34855">MSERGPFALRPHLVMHVMRDQAEKKLIQTVLITGLRSFTGHYLGAALRARGARVVGLVQGIPQGADEIACDLTDAQAVRAAVAQVRPTHVVHLAALSFVGHADARAFYDVNLFGTLNLLEALAGLGAPPNKVLIASSANVYGAPGVEVISEAVCPAPVNHYACSKLAMEHMVRTWMDRLPIVMTRPFNYTGVGQDEKFLIPKIVSHFKRRAPVVELGNLDVARDFSDVRDVVDAYTALLDGPVQGEVFNICSGKAVALREVIAAMNALAGYAIEVRVNPAFVRANEIPVLRGSHEKLTQATGFAPRFALNDTLYWMLNSDPV</sequence>
<name>E6PN47_9ZZZZ</name>
<dbReference type="InterPro" id="IPR036291">
    <property type="entry name" value="NAD(P)-bd_dom_sf"/>
</dbReference>
<gene>
    <name evidence="2" type="ORF">CARN2_2290</name>
</gene>
<protein>
    <submittedName>
        <fullName evidence="2">NAD-dependent epimerase/dehydratase</fullName>
    </submittedName>
</protein>